<proteinExistence type="predicted"/>
<dbReference type="EMBL" id="CAJVQC010010283">
    <property type="protein sequence ID" value="CAG8614680.1"/>
    <property type="molecule type" value="Genomic_DNA"/>
</dbReference>
<keyword evidence="2" id="KW-1185">Reference proteome</keyword>
<gene>
    <name evidence="1" type="ORF">RPERSI_LOCUS6450</name>
</gene>
<protein>
    <submittedName>
        <fullName evidence="1">25789_t:CDS:1</fullName>
    </submittedName>
</protein>
<feature type="non-terminal residue" evidence="1">
    <location>
        <position position="48"/>
    </location>
</feature>
<name>A0ACA9MVM4_9GLOM</name>
<sequence>MDNEKLESLKPKINDLFVGILETAKRDKMNTRIKTLEIVVDFVTENCI</sequence>
<evidence type="ECO:0000313" key="1">
    <source>
        <dbReference type="EMBL" id="CAG8614680.1"/>
    </source>
</evidence>
<accession>A0ACA9MVM4</accession>
<evidence type="ECO:0000313" key="2">
    <source>
        <dbReference type="Proteomes" id="UP000789920"/>
    </source>
</evidence>
<dbReference type="Proteomes" id="UP000789920">
    <property type="component" value="Unassembled WGS sequence"/>
</dbReference>
<reference evidence="1" key="1">
    <citation type="submission" date="2021-06" db="EMBL/GenBank/DDBJ databases">
        <authorList>
            <person name="Kallberg Y."/>
            <person name="Tangrot J."/>
            <person name="Rosling A."/>
        </authorList>
    </citation>
    <scope>NUCLEOTIDE SEQUENCE</scope>
    <source>
        <strain evidence="1">MA461A</strain>
    </source>
</reference>
<organism evidence="1 2">
    <name type="scientific">Racocetra persica</name>
    <dbReference type="NCBI Taxonomy" id="160502"/>
    <lineage>
        <taxon>Eukaryota</taxon>
        <taxon>Fungi</taxon>
        <taxon>Fungi incertae sedis</taxon>
        <taxon>Mucoromycota</taxon>
        <taxon>Glomeromycotina</taxon>
        <taxon>Glomeromycetes</taxon>
        <taxon>Diversisporales</taxon>
        <taxon>Gigasporaceae</taxon>
        <taxon>Racocetra</taxon>
    </lineage>
</organism>
<comment type="caution">
    <text evidence="1">The sequence shown here is derived from an EMBL/GenBank/DDBJ whole genome shotgun (WGS) entry which is preliminary data.</text>
</comment>